<evidence type="ECO:0000256" key="2">
    <source>
        <dbReference type="SAM" id="MobiDB-lite"/>
    </source>
</evidence>
<dbReference type="Pfam" id="PF02145">
    <property type="entry name" value="Rap_GAP"/>
    <property type="match status" value="1"/>
</dbReference>
<evidence type="ECO:0000313" key="4">
    <source>
        <dbReference type="EMBL" id="GKT35532.1"/>
    </source>
</evidence>
<dbReference type="InterPro" id="IPR050989">
    <property type="entry name" value="Rap1_Ran_GAP"/>
</dbReference>
<dbReference type="PROSITE" id="PS50085">
    <property type="entry name" value="RAPGAP"/>
    <property type="match status" value="1"/>
</dbReference>
<reference evidence="4" key="1">
    <citation type="submission" date="2022-03" db="EMBL/GenBank/DDBJ databases">
        <title>Draft genome sequence of Aduncisulcus paluster, a free-living microaerophilic Fornicata.</title>
        <authorList>
            <person name="Yuyama I."/>
            <person name="Kume K."/>
            <person name="Tamura T."/>
            <person name="Inagaki Y."/>
            <person name="Hashimoto T."/>
        </authorList>
    </citation>
    <scope>NUCLEOTIDE SEQUENCE</scope>
    <source>
        <strain evidence="4">NY0171</strain>
    </source>
</reference>
<dbReference type="SUPFAM" id="SSF111347">
    <property type="entry name" value="Rap/Ran-GAP"/>
    <property type="match status" value="1"/>
</dbReference>
<dbReference type="InterPro" id="IPR000331">
    <property type="entry name" value="Rap/Ran_GAP_dom"/>
</dbReference>
<sequence>MDSNYEKMILSDDSGPKEIFHFAIEDLIDEQPELYVVSIAFSPKDLPETSQNVNIILRSTESSDRIFSYPITMVPTSFWRRLFKLRPSLKEIMLRCDSSLTKRFIKPCCCCGKLANIHSIKASADMDMACKKWEIEEYQRIHKHKIGVLYRKYGQETEEEMLGNSGSDCSPFYTRFLSLIGQEVEVKGFSKYKGGLDTTHGNTGSKSIFAEHNDHSIMYHVSTMLPHSLKDDQQIAKKRHIGNDTVVVLFQEPHCPLPNIRLIRSQMVKVIIVIESVVAPPIPLTGSMMEDKGEEEEEEEEEKEIGIEGLGDADGRLDESLDQDEKTGADSFDPVMSRMDGQDRMTTATPPPLPSSAAPTLEPSPFDKDPPNPFHSEQLSEHGTVSSSESPDDAAMVMGRLIGYRIHIIKRSSIPALSPQIPMDPIEPDKPILYKLDAAFKNTFWDLIVDADVKAWKSPDLCDKMVRMRRYMLRSMFSKDL</sequence>
<feature type="compositionally biased region" description="Polar residues" evidence="2">
    <location>
        <begin position="375"/>
        <end position="389"/>
    </location>
</feature>
<feature type="compositionally biased region" description="Low complexity" evidence="2">
    <location>
        <begin position="355"/>
        <end position="364"/>
    </location>
</feature>
<proteinExistence type="predicted"/>
<feature type="compositionally biased region" description="Basic and acidic residues" evidence="2">
    <location>
        <begin position="313"/>
        <end position="328"/>
    </location>
</feature>
<comment type="caution">
    <text evidence="4">The sequence shown here is derived from an EMBL/GenBank/DDBJ whole genome shotgun (WGS) entry which is preliminary data.</text>
</comment>
<gene>
    <name evidence="4" type="ORF">ADUPG1_008676</name>
</gene>
<name>A0ABQ5KSU2_9EUKA</name>
<feature type="region of interest" description="Disordered" evidence="2">
    <location>
        <begin position="283"/>
        <end position="392"/>
    </location>
</feature>
<feature type="compositionally biased region" description="Acidic residues" evidence="2">
    <location>
        <begin position="292"/>
        <end position="303"/>
    </location>
</feature>
<evidence type="ECO:0000259" key="3">
    <source>
        <dbReference type="PROSITE" id="PS50085"/>
    </source>
</evidence>
<protein>
    <recommendedName>
        <fullName evidence="3">Rap-GAP domain-containing protein</fullName>
    </recommendedName>
</protein>
<feature type="domain" description="Rap-GAP" evidence="3">
    <location>
        <begin position="132"/>
        <end position="476"/>
    </location>
</feature>
<evidence type="ECO:0000313" key="5">
    <source>
        <dbReference type="Proteomes" id="UP001057375"/>
    </source>
</evidence>
<dbReference type="PANTHER" id="PTHR15711">
    <property type="entry name" value="RAP GTPASE-ACTIVATING PROTEIN"/>
    <property type="match status" value="1"/>
</dbReference>
<accession>A0ABQ5KSU2</accession>
<dbReference type="Proteomes" id="UP001057375">
    <property type="component" value="Unassembled WGS sequence"/>
</dbReference>
<evidence type="ECO:0000256" key="1">
    <source>
        <dbReference type="ARBA" id="ARBA00022468"/>
    </source>
</evidence>
<dbReference type="InterPro" id="IPR035974">
    <property type="entry name" value="Rap/Ran-GAP_sf"/>
</dbReference>
<keyword evidence="5" id="KW-1185">Reference proteome</keyword>
<keyword evidence="1" id="KW-0343">GTPase activation</keyword>
<dbReference type="PANTHER" id="PTHR15711:SF65">
    <property type="entry name" value="RAPGAP_RANGAP DOMAIN-CONTAINING PROTEIN"/>
    <property type="match status" value="1"/>
</dbReference>
<dbReference type="EMBL" id="BQXS01011006">
    <property type="protein sequence ID" value="GKT35532.1"/>
    <property type="molecule type" value="Genomic_DNA"/>
</dbReference>
<organism evidence="4 5">
    <name type="scientific">Aduncisulcus paluster</name>
    <dbReference type="NCBI Taxonomy" id="2918883"/>
    <lineage>
        <taxon>Eukaryota</taxon>
        <taxon>Metamonada</taxon>
        <taxon>Carpediemonas-like organisms</taxon>
        <taxon>Aduncisulcus</taxon>
    </lineage>
</organism>
<dbReference type="Gene3D" id="3.40.50.11210">
    <property type="entry name" value="Rap/Ran-GAP"/>
    <property type="match status" value="1"/>
</dbReference>